<evidence type="ECO:0000259" key="8">
    <source>
        <dbReference type="PROSITE" id="PS50109"/>
    </source>
</evidence>
<dbReference type="InterPro" id="IPR036890">
    <property type="entry name" value="HATPase_C_sf"/>
</dbReference>
<feature type="modified residue" description="4-aspartylphosphate" evidence="6">
    <location>
        <position position="1439"/>
    </location>
</feature>
<feature type="domain" description="PAS" evidence="10">
    <location>
        <begin position="459"/>
        <end position="542"/>
    </location>
</feature>
<dbReference type="RefSeq" id="WP_011699228.1">
    <property type="nucleotide sequence ID" value="NC_008554.1"/>
</dbReference>
<dbReference type="Proteomes" id="UP000001784">
    <property type="component" value="Chromosome"/>
</dbReference>
<feature type="transmembrane region" description="Helical" evidence="7">
    <location>
        <begin position="289"/>
        <end position="312"/>
    </location>
</feature>
<evidence type="ECO:0000256" key="2">
    <source>
        <dbReference type="ARBA" id="ARBA00012438"/>
    </source>
</evidence>
<dbReference type="Pfam" id="PF00072">
    <property type="entry name" value="Response_reg"/>
    <property type="match status" value="1"/>
</dbReference>
<dbReference type="InterPro" id="IPR000014">
    <property type="entry name" value="PAS"/>
</dbReference>
<dbReference type="eggNOG" id="COG0784">
    <property type="taxonomic scope" value="Bacteria"/>
</dbReference>
<keyword evidence="13" id="KW-1185">Reference proteome</keyword>
<dbReference type="SMART" id="SM00387">
    <property type="entry name" value="HATPase_c"/>
    <property type="match status" value="1"/>
</dbReference>
<dbReference type="Pfam" id="PF00512">
    <property type="entry name" value="HisKA"/>
    <property type="match status" value="1"/>
</dbReference>
<feature type="domain" description="PAC" evidence="11">
    <location>
        <begin position="812"/>
        <end position="865"/>
    </location>
</feature>
<keyword evidence="7" id="KW-0812">Transmembrane</keyword>
<dbReference type="eggNOG" id="COG4191">
    <property type="taxonomic scope" value="Bacteria"/>
</dbReference>
<dbReference type="InterPro" id="IPR036097">
    <property type="entry name" value="HisK_dim/P_sf"/>
</dbReference>
<dbReference type="PROSITE" id="PS50112">
    <property type="entry name" value="PAS"/>
    <property type="match status" value="5"/>
</dbReference>
<evidence type="ECO:0000256" key="3">
    <source>
        <dbReference type="ARBA" id="ARBA00022553"/>
    </source>
</evidence>
<feature type="domain" description="PAS" evidence="10">
    <location>
        <begin position="1006"/>
        <end position="1082"/>
    </location>
</feature>
<dbReference type="EC" id="2.7.13.3" evidence="2"/>
<keyword evidence="3 6" id="KW-0597">Phosphoprotein</keyword>
<dbReference type="SUPFAM" id="SSF55785">
    <property type="entry name" value="PYP-like sensor domain (PAS domain)"/>
    <property type="match status" value="6"/>
</dbReference>
<feature type="domain" description="PAC" evidence="11">
    <location>
        <begin position="408"/>
        <end position="458"/>
    </location>
</feature>
<dbReference type="CDD" id="cd00156">
    <property type="entry name" value="REC"/>
    <property type="match status" value="1"/>
</dbReference>
<feature type="domain" description="Response regulatory" evidence="9">
    <location>
        <begin position="1388"/>
        <end position="1504"/>
    </location>
</feature>
<dbReference type="InterPro" id="IPR001610">
    <property type="entry name" value="PAC"/>
</dbReference>
<dbReference type="InterPro" id="IPR000700">
    <property type="entry name" value="PAS-assoc_C"/>
</dbReference>
<dbReference type="InterPro" id="IPR005467">
    <property type="entry name" value="His_kinase_dom"/>
</dbReference>
<gene>
    <name evidence="12" type="ordered locus">Sfum_2379</name>
</gene>
<feature type="domain" description="PAS" evidence="10">
    <location>
        <begin position="866"/>
        <end position="919"/>
    </location>
</feature>
<dbReference type="InterPro" id="IPR035965">
    <property type="entry name" value="PAS-like_dom_sf"/>
</dbReference>
<evidence type="ECO:0000256" key="7">
    <source>
        <dbReference type="SAM" id="Phobius"/>
    </source>
</evidence>
<dbReference type="SMART" id="SM00388">
    <property type="entry name" value="HisKA"/>
    <property type="match status" value="1"/>
</dbReference>
<dbReference type="SUPFAM" id="SSF55874">
    <property type="entry name" value="ATPase domain of HSP90 chaperone/DNA topoisomerase II/histidine kinase"/>
    <property type="match status" value="1"/>
</dbReference>
<dbReference type="PANTHER" id="PTHR43304:SF1">
    <property type="entry name" value="PAC DOMAIN-CONTAINING PROTEIN"/>
    <property type="match status" value="1"/>
</dbReference>
<accession>A0LKV8</accession>
<dbReference type="SMART" id="SM00448">
    <property type="entry name" value="REC"/>
    <property type="match status" value="1"/>
</dbReference>
<dbReference type="Gene3D" id="1.10.287.130">
    <property type="match status" value="1"/>
</dbReference>
<proteinExistence type="predicted"/>
<dbReference type="Gene3D" id="3.30.450.20">
    <property type="entry name" value="PAS domain"/>
    <property type="match status" value="7"/>
</dbReference>
<dbReference type="SMART" id="SM00091">
    <property type="entry name" value="PAS"/>
    <property type="match status" value="6"/>
</dbReference>
<feature type="domain" description="Histidine kinase" evidence="8">
    <location>
        <begin position="1146"/>
        <end position="1369"/>
    </location>
</feature>
<keyword evidence="7" id="KW-0472">Membrane</keyword>
<dbReference type="Pfam" id="PF13188">
    <property type="entry name" value="PAS_8"/>
    <property type="match status" value="1"/>
</dbReference>
<dbReference type="PROSITE" id="PS50109">
    <property type="entry name" value="HIS_KIN"/>
    <property type="match status" value="1"/>
</dbReference>
<dbReference type="CDD" id="cd00082">
    <property type="entry name" value="HisKA"/>
    <property type="match status" value="1"/>
</dbReference>
<evidence type="ECO:0000313" key="12">
    <source>
        <dbReference type="EMBL" id="ABK18060.1"/>
    </source>
</evidence>
<evidence type="ECO:0000259" key="10">
    <source>
        <dbReference type="PROSITE" id="PS50112"/>
    </source>
</evidence>
<evidence type="ECO:0000259" key="11">
    <source>
        <dbReference type="PROSITE" id="PS50113"/>
    </source>
</evidence>
<dbReference type="EMBL" id="CP000478">
    <property type="protein sequence ID" value="ABK18060.1"/>
    <property type="molecule type" value="Genomic_DNA"/>
</dbReference>
<feature type="domain" description="PAC" evidence="11">
    <location>
        <begin position="1081"/>
        <end position="1133"/>
    </location>
</feature>
<organism evidence="12 13">
    <name type="scientific">Syntrophobacter fumaroxidans (strain DSM 10017 / MPOB)</name>
    <dbReference type="NCBI Taxonomy" id="335543"/>
    <lineage>
        <taxon>Bacteria</taxon>
        <taxon>Pseudomonadati</taxon>
        <taxon>Thermodesulfobacteriota</taxon>
        <taxon>Syntrophobacteria</taxon>
        <taxon>Syntrophobacterales</taxon>
        <taxon>Syntrophobacteraceae</taxon>
        <taxon>Syntrophobacter</taxon>
    </lineage>
</organism>
<keyword evidence="7" id="KW-1133">Transmembrane helix</keyword>
<dbReference type="InterPro" id="IPR013656">
    <property type="entry name" value="PAS_4"/>
</dbReference>
<dbReference type="OrthoDB" id="9777714at2"/>
<evidence type="ECO:0000256" key="4">
    <source>
        <dbReference type="ARBA" id="ARBA00022679"/>
    </source>
</evidence>
<dbReference type="KEGG" id="sfu:Sfum_2379"/>
<dbReference type="eggNOG" id="COG3829">
    <property type="taxonomic scope" value="Bacteria"/>
</dbReference>
<dbReference type="InterPro" id="IPR004358">
    <property type="entry name" value="Sig_transdc_His_kin-like_C"/>
</dbReference>
<dbReference type="PRINTS" id="PR00344">
    <property type="entry name" value="BCTRLSENSOR"/>
</dbReference>
<dbReference type="HOGENOM" id="CLU_248270_0_0_7"/>
<dbReference type="CDD" id="cd00130">
    <property type="entry name" value="PAS"/>
    <property type="match status" value="6"/>
</dbReference>
<reference evidence="12 13" key="1">
    <citation type="submission" date="2006-10" db="EMBL/GenBank/DDBJ databases">
        <title>Complete sequence of Syntrophobacter fumaroxidans MPOB.</title>
        <authorList>
            <consortium name="US DOE Joint Genome Institute"/>
            <person name="Copeland A."/>
            <person name="Lucas S."/>
            <person name="Lapidus A."/>
            <person name="Barry K."/>
            <person name="Detter J.C."/>
            <person name="Glavina del Rio T."/>
            <person name="Hammon N."/>
            <person name="Israni S."/>
            <person name="Pitluck S."/>
            <person name="Goltsman E.G."/>
            <person name="Martinez M."/>
            <person name="Schmutz J."/>
            <person name="Larimer F."/>
            <person name="Land M."/>
            <person name="Hauser L."/>
            <person name="Kyrpides N."/>
            <person name="Kim E."/>
            <person name="Boone D.R."/>
            <person name="Brockman F."/>
            <person name="Culley D."/>
            <person name="Ferry J."/>
            <person name="Gunsalus R."/>
            <person name="McInerney M.J."/>
            <person name="Morrison M."/>
            <person name="Plugge C."/>
            <person name="Rohlin L."/>
            <person name="Scholten J."/>
            <person name="Sieber J."/>
            <person name="Stams A.J.M."/>
            <person name="Worm P."/>
            <person name="Henstra A.M."/>
            <person name="Richardson P."/>
        </authorList>
    </citation>
    <scope>NUCLEOTIDE SEQUENCE [LARGE SCALE GENOMIC DNA]</scope>
    <source>
        <strain evidence="13">DSM 10017 / MPOB</strain>
    </source>
</reference>
<dbReference type="SUPFAM" id="SSF52172">
    <property type="entry name" value="CheY-like"/>
    <property type="match status" value="1"/>
</dbReference>
<evidence type="ECO:0000313" key="13">
    <source>
        <dbReference type="Proteomes" id="UP000001784"/>
    </source>
</evidence>
<sequence length="1509" mass="167600" precursor="true">MRYLKLLVIPLVLVVVCAFLLHAAYVAVNNKTIDQLNDLQRMLAKEAALGLESYFNDCRHHLKTLSEMKDVIHWNDQGKDLLRMFHRMSEGDIEVILRTDAQGRVVYCFPEESRAEDLARRNIPDGAPAGREPVVSDPLFTEDGWSGIPIRVPVLEDDTYTGTLIVLIRLDKLAERYLGGIKIGKDGYAWAIDRNGVELYCPVPGHVGKSVFENCRDFPAIITMAKAMTEGQSGVTTYSFDHIRGELTTVSNKHAVFQPLRMGGTFWSVVVATPENEVLGIIDEFRNTWSYVVGVLLVGAGIWLYYLTRAFLIVEEEKKRKVAEQALRVSEVKYRTLFESARAAICIIQDWKFVDANESARALLGIREGMDFDSAMENLSPCGLPGGGDSRQLLRERIRAVLASGAPEAFELRFLRGDGTRLDMYASVDRLELGAQTLVQAIIRDITAYKQAIEATEKSERMLHRIIQASPNPTFVIGKDHRVLYWNAALEKFSGIGSEDMIGTNRHWSAFYDGERPCMADLLLDEDLKEFSKRYGHAARKSDLVAGAFEATPFLPNLGTGGKWLHVTAGPVRDSRGAIVGAVQSVQDITERKLAELALQQEKEFSDTLIDVLPGMFFVLDTEGRFVRWNRVVRETIGTSDEQMDGLDALIPVLAEDRHLIAGAIRNVFERGYADTTARIITGQNEVRHFYFSGKKIVIGKNTFLLATGLDVTERQKAEDALISANQQLYDIIEFLPDATLVLDNGKRVIAWNRAIETMTGASKQDMIGKGDNACMVPLYGGPRPHLPDLIDVGDDELESKYHYVKRAGNVVYAETFLPCVYGGKGAYVMAKAAPLFDAHGNRVGVIESIRDITEYKQAEEALRESRRQLADIIDFLPNATFVIDREGRVIAWNRAIEEMTGVNAADMLGRGDYEYALPFYGKRRPILIDLVLHPLGQEGAAYSKIGKGGTVFEAEEHTPTLRGRGAYLIGTASVLRDSKGNIVGAIESLRDITERKRMEEALARAEEKYRSIFENALEGIFQTTPEGRFLSVNPSLARILGYGSPEETIRSVTDLSRQVYVDPERRLELLQLTLERGIVQDFEIQVQRKDRSLAWIKISLRGVRDRGGRLIYMEGTAQDITDRKVLESRLLQAQKIEAIGTLAGGIAHDFNNILAAIIGYTEMTRQTVEHPDPRRYLDQVLKACDRARNLVGQILAFSRKAERDIRPVDVRSIVKEALKFLRATLSSTIKIRQKIAPGTHAVLADPTQIHQVLINLCTNAAHAMREKGGVLQVDLENIDVRPGSTAFPADLPSGPYLKLTISDTGTGIDHAILHRIFDPFFTTKRPGEGTGLGLSVVYGIVKECGGTVTVSSEPGAGSVFSVWLPALVEGVEAAVEPVEAVPTGSERILFVDDERVLVELARTMLTALGYTVTATSDSIKAFDIFKNRADEFDLIITDLTMPRLTGVELARAALSVRPEIPVILCTGYTEMITEEEVKQAGIRQFVMKPLNTKNVARLIRRVLDGGNA</sequence>
<evidence type="ECO:0000256" key="1">
    <source>
        <dbReference type="ARBA" id="ARBA00000085"/>
    </source>
</evidence>
<dbReference type="SMART" id="SM00086">
    <property type="entry name" value="PAC"/>
    <property type="match status" value="6"/>
</dbReference>
<dbReference type="PANTHER" id="PTHR43304">
    <property type="entry name" value="PHYTOCHROME-LIKE PROTEIN CPH1"/>
    <property type="match status" value="1"/>
</dbReference>
<dbReference type="InterPro" id="IPR003661">
    <property type="entry name" value="HisK_dim/P_dom"/>
</dbReference>
<keyword evidence="5 12" id="KW-0418">Kinase</keyword>
<dbReference type="eggNOG" id="COG2202">
    <property type="taxonomic scope" value="Bacteria"/>
</dbReference>
<evidence type="ECO:0000256" key="5">
    <source>
        <dbReference type="ARBA" id="ARBA00022777"/>
    </source>
</evidence>
<evidence type="ECO:0000259" key="9">
    <source>
        <dbReference type="PROSITE" id="PS50110"/>
    </source>
</evidence>
<feature type="domain" description="PAS" evidence="10">
    <location>
        <begin position="725"/>
        <end position="770"/>
    </location>
</feature>
<feature type="domain" description="PAC" evidence="11">
    <location>
        <begin position="953"/>
        <end position="1005"/>
    </location>
</feature>
<protein>
    <recommendedName>
        <fullName evidence="2">histidine kinase</fullName>
        <ecNumber evidence="2">2.7.13.3</ecNumber>
    </recommendedName>
</protein>
<dbReference type="STRING" id="335543.Sfum_2379"/>
<dbReference type="Pfam" id="PF08448">
    <property type="entry name" value="PAS_4"/>
    <property type="match status" value="3"/>
</dbReference>
<dbReference type="Pfam" id="PF13426">
    <property type="entry name" value="PAS_9"/>
    <property type="match status" value="2"/>
</dbReference>
<keyword evidence="4 12" id="KW-0808">Transferase</keyword>
<dbReference type="Gene3D" id="3.40.50.2300">
    <property type="match status" value="1"/>
</dbReference>
<dbReference type="InParanoid" id="A0LKV8"/>
<feature type="domain" description="PAC" evidence="11">
    <location>
        <begin position="549"/>
        <end position="601"/>
    </location>
</feature>
<dbReference type="CDD" id="cd12912">
    <property type="entry name" value="PDC2_MCP_like"/>
    <property type="match status" value="1"/>
</dbReference>
<dbReference type="InterPro" id="IPR003594">
    <property type="entry name" value="HATPase_dom"/>
</dbReference>
<comment type="catalytic activity">
    <reaction evidence="1">
        <text>ATP + protein L-histidine = ADP + protein N-phospho-L-histidine.</text>
        <dbReference type="EC" id="2.7.13.3"/>
    </reaction>
</comment>
<feature type="domain" description="PAS" evidence="10">
    <location>
        <begin position="602"/>
        <end position="672"/>
    </location>
</feature>
<dbReference type="GO" id="GO:0000155">
    <property type="term" value="F:phosphorelay sensor kinase activity"/>
    <property type="evidence" value="ECO:0007669"/>
    <property type="project" value="InterPro"/>
</dbReference>
<dbReference type="Pfam" id="PF02518">
    <property type="entry name" value="HATPase_c"/>
    <property type="match status" value="1"/>
</dbReference>
<dbReference type="PROSITE" id="PS50110">
    <property type="entry name" value="RESPONSE_REGULATORY"/>
    <property type="match status" value="1"/>
</dbReference>
<dbReference type="NCBIfam" id="TIGR00229">
    <property type="entry name" value="sensory_box"/>
    <property type="match status" value="6"/>
</dbReference>
<dbReference type="Gene3D" id="3.30.565.10">
    <property type="entry name" value="Histidine kinase-like ATPase, C-terminal domain"/>
    <property type="match status" value="1"/>
</dbReference>
<dbReference type="InterPro" id="IPR011006">
    <property type="entry name" value="CheY-like_superfamily"/>
</dbReference>
<dbReference type="PROSITE" id="PS50113">
    <property type="entry name" value="PAC"/>
    <property type="match status" value="5"/>
</dbReference>
<dbReference type="InterPro" id="IPR001789">
    <property type="entry name" value="Sig_transdc_resp-reg_receiver"/>
</dbReference>
<evidence type="ECO:0000256" key="6">
    <source>
        <dbReference type="PROSITE-ProRule" id="PRU00169"/>
    </source>
</evidence>
<name>A0LKV8_SYNFM</name>
<dbReference type="SUPFAM" id="SSF47384">
    <property type="entry name" value="Homodimeric domain of signal transducing histidine kinase"/>
    <property type="match status" value="1"/>
</dbReference>
<dbReference type="InterPro" id="IPR052162">
    <property type="entry name" value="Sensor_kinase/Photoreceptor"/>
</dbReference>